<feature type="region of interest" description="Disordered" evidence="1">
    <location>
        <begin position="180"/>
        <end position="285"/>
    </location>
</feature>
<evidence type="ECO:0000313" key="3">
    <source>
        <dbReference type="Proteomes" id="UP001470230"/>
    </source>
</evidence>
<dbReference type="EMBL" id="JAPFFF010000007">
    <property type="protein sequence ID" value="KAK8885967.1"/>
    <property type="molecule type" value="Genomic_DNA"/>
</dbReference>
<evidence type="ECO:0000313" key="2">
    <source>
        <dbReference type="EMBL" id="KAK8885967.1"/>
    </source>
</evidence>
<dbReference type="Proteomes" id="UP001470230">
    <property type="component" value="Unassembled WGS sequence"/>
</dbReference>
<feature type="compositionally biased region" description="Low complexity" evidence="1">
    <location>
        <begin position="249"/>
        <end position="276"/>
    </location>
</feature>
<feature type="compositionally biased region" description="Low complexity" evidence="1">
    <location>
        <begin position="180"/>
        <end position="199"/>
    </location>
</feature>
<accession>A0ABR2K4B8</accession>
<gene>
    <name evidence="2" type="ORF">M9Y10_041426</name>
</gene>
<comment type="caution">
    <text evidence="2">The sequence shown here is derived from an EMBL/GenBank/DDBJ whole genome shotgun (WGS) entry which is preliminary data.</text>
</comment>
<evidence type="ECO:0000256" key="1">
    <source>
        <dbReference type="SAM" id="MobiDB-lite"/>
    </source>
</evidence>
<proteinExistence type="predicted"/>
<sequence>MLKEDIAEPLQAIISSMYNLPNTSLNFEDPSRGISVTVNLKNYSYMNISFSQHKEKEKGNISFKTDDFPVYAYHNSIARLAPIYDQLVFLGKHPKYANSDLMMSFSATISNVSLMLGEETLIKTENNISDRIPNDLKQEIIIFCGPVGEYFVFTIHFVKVRNPPNSVSMSALNQNINNSFIDNQSNSNNNNNNGASNSGVSQFSTMPSSYSTSAVSQAGNSNNNTLSTSPAEINSNPNSVSTFTPPANPNSGNQSSSSNINLSPTSSSPANSAVSSMTNFPSQSKVPTSISNGNLSLMGSSSINSPLLETASVSPSSINYESPAFWRPFAQDTVFPHLGREYIVVDSVMLRKKFKIQSIVLSQLKALQMLLSAISVNLSVQAEEEEIEEEEEEEDNGN</sequence>
<protein>
    <submittedName>
        <fullName evidence="2">Uncharacterized protein</fullName>
    </submittedName>
</protein>
<organism evidence="2 3">
    <name type="scientific">Tritrichomonas musculus</name>
    <dbReference type="NCBI Taxonomy" id="1915356"/>
    <lineage>
        <taxon>Eukaryota</taxon>
        <taxon>Metamonada</taxon>
        <taxon>Parabasalia</taxon>
        <taxon>Tritrichomonadida</taxon>
        <taxon>Tritrichomonadidae</taxon>
        <taxon>Tritrichomonas</taxon>
    </lineage>
</organism>
<keyword evidence="3" id="KW-1185">Reference proteome</keyword>
<reference evidence="2 3" key="1">
    <citation type="submission" date="2024-04" db="EMBL/GenBank/DDBJ databases">
        <title>Tritrichomonas musculus Genome.</title>
        <authorList>
            <person name="Alves-Ferreira E."/>
            <person name="Grigg M."/>
            <person name="Lorenzi H."/>
            <person name="Galac M."/>
        </authorList>
    </citation>
    <scope>NUCLEOTIDE SEQUENCE [LARGE SCALE GENOMIC DNA]</scope>
    <source>
        <strain evidence="2 3">EAF2021</strain>
    </source>
</reference>
<name>A0ABR2K4B8_9EUKA</name>
<feature type="compositionally biased region" description="Polar residues" evidence="1">
    <location>
        <begin position="200"/>
        <end position="244"/>
    </location>
</feature>